<gene>
    <name evidence="5" type="ORF">DM484_06545</name>
</gene>
<evidence type="ECO:0000313" key="6">
    <source>
        <dbReference type="Proteomes" id="UP000249396"/>
    </source>
</evidence>
<comment type="caution">
    <text evidence="5">The sequence shown here is derived from an EMBL/GenBank/DDBJ whole genome shotgun (WGS) entry which is preliminary data.</text>
</comment>
<feature type="domain" description="DUF6531" evidence="3">
    <location>
        <begin position="50"/>
        <end position="122"/>
    </location>
</feature>
<dbReference type="Gene3D" id="2.180.10.10">
    <property type="entry name" value="RHS repeat-associated core"/>
    <property type="match status" value="3"/>
</dbReference>
<feature type="non-terminal residue" evidence="5">
    <location>
        <position position="1048"/>
    </location>
</feature>
<dbReference type="InterPro" id="IPR056823">
    <property type="entry name" value="TEN-like_YD-shell"/>
</dbReference>
<dbReference type="Pfam" id="PF25023">
    <property type="entry name" value="TEN_YD-shell"/>
    <property type="match status" value="2"/>
</dbReference>
<evidence type="ECO:0000256" key="2">
    <source>
        <dbReference type="SAM" id="MobiDB-lite"/>
    </source>
</evidence>
<evidence type="ECO:0000259" key="3">
    <source>
        <dbReference type="Pfam" id="PF20148"/>
    </source>
</evidence>
<dbReference type="Gene3D" id="3.90.930.1">
    <property type="match status" value="1"/>
</dbReference>
<sequence>MGFDCDYTTTEQGTWSGGTVQTPQKDIGKPSQNTCPGNNATDPVLNALCGNPINAATGNKLQIETDFTASPNTGLSLVRYYNSLDTGGSAFGSNWRTTWHRALTVSGTTVTVTRADGRQDTFTNNNGVYTADPDVTSVLTTTTANGVITYQLLTASDSTETYAANGTLLSIASRDGLATTLSYNGSNQLTTVTGPFGHVMSFAYDSSGRVVHMTAPDGGVYAYAYDANNNPIAVTYPDKTTRHYVYNEQTNTANTNLPHALTGIIDELGNRFATWGYNAQGAAISSQHAGGAELTTVSYGDNASTVTDANGNVHTYGFTTLFNMIKPVSLTGVPIPSLGGNAFSYDANGFIASKTDYDYNVTTYTHDARGNQTSRTEATGTAQARTITTTWHPTFHLPTQITEPNRVTTLSYDSHGNLTQKTIADASNSKNTRTWSYTYNANGQVTQADGPRTDVADITQYSYDAKGDLASVTDALGHVTAISAYDADGRPLTLQDPNGLITQLAYDPRGRLLSRNTGGETTAYSYDAAGQVLKITKPDASFAAFSYDPAHRLTQVSDNLGNKIVYTLDANDNQTKKQVYDPSGTLTRSLGQTFDAVNRLQTSVGAQGQTTTYGYDSNGNLTSVTDPLSKATIRYFDALNRLIASFDRLADKTQYQFDANDNLAQITDQRSANTVYTYDGLGNKTQQTSPDTGITSYTYDAVGNVITRTDARGIQTLYSYDALNRLVKKSFTPNNSYGDISSATYQYDQGKYGIGHLTGMTDTSGASTWLYEIHGRVVQQQQISGLITLTTNYQYDAAGRLSQLTTPANHAIAYQYNANGQVNAVTVGGTVLFNAAQYQPFGPISSWVWGNGTAYKRSYDLDGRLVTLPLGTDNRSLTYDAASRISGETSDATVQSVSPSFITATTAGTTNYAIKPTGNALLSETIANGTVFNMGYDVVGNLFSDSFYTYQYDLGGRLMTVGSDSFQMDGLGKRVAKVYLSTGNRYFAYDKAGHLLGEYNAQGLAIQETIWLGDTPVGTVSAGTGLLYVYADHLNTPRTVTTQSNRVL</sequence>
<name>A0A2W4RE68_9GAMM</name>
<dbReference type="Proteomes" id="UP000249396">
    <property type="component" value="Unassembled WGS sequence"/>
</dbReference>
<feature type="domain" description="Teneurin-like YD-shell" evidence="4">
    <location>
        <begin position="409"/>
        <end position="589"/>
    </location>
</feature>
<feature type="region of interest" description="Disordered" evidence="2">
    <location>
        <begin position="1"/>
        <end position="37"/>
    </location>
</feature>
<dbReference type="PANTHER" id="PTHR32305">
    <property type="match status" value="1"/>
</dbReference>
<dbReference type="Pfam" id="PF05593">
    <property type="entry name" value="RHS_repeat"/>
    <property type="match status" value="5"/>
</dbReference>
<evidence type="ECO:0008006" key="7">
    <source>
        <dbReference type="Google" id="ProtNLM"/>
    </source>
</evidence>
<evidence type="ECO:0000259" key="4">
    <source>
        <dbReference type="Pfam" id="PF25023"/>
    </source>
</evidence>
<dbReference type="EMBL" id="QJPH01000225">
    <property type="protein sequence ID" value="PZN82345.1"/>
    <property type="molecule type" value="Genomic_DNA"/>
</dbReference>
<accession>A0A2W4RE68</accession>
<proteinExistence type="predicted"/>
<dbReference type="PANTHER" id="PTHR32305:SF15">
    <property type="entry name" value="PROTEIN RHSA-RELATED"/>
    <property type="match status" value="1"/>
</dbReference>
<reference evidence="5 6" key="1">
    <citation type="journal article" date="2018" name="Aquat. Microb. Ecol.">
        <title>Gammaproteobacterial methanotrophs dominate.</title>
        <authorList>
            <person name="Rissanen A.J."/>
            <person name="Saarenheimo J."/>
            <person name="Tiirola M."/>
            <person name="Peura S."/>
            <person name="Aalto S.L."/>
            <person name="Karvinen A."/>
            <person name="Nykanen H."/>
        </authorList>
    </citation>
    <scope>NUCLEOTIDE SEQUENCE [LARGE SCALE GENOMIC DNA]</scope>
    <source>
        <strain evidence="5">AMbin10</strain>
    </source>
</reference>
<organism evidence="5 6">
    <name type="scientific">Candidatus Methylumidiphilus alinenensis</name>
    <dbReference type="NCBI Taxonomy" id="2202197"/>
    <lineage>
        <taxon>Bacteria</taxon>
        <taxon>Pseudomonadati</taxon>
        <taxon>Pseudomonadota</taxon>
        <taxon>Gammaproteobacteria</taxon>
        <taxon>Methylococcales</taxon>
        <taxon>Candidatus Methylumidiphilus</taxon>
    </lineage>
</organism>
<dbReference type="InterPro" id="IPR050708">
    <property type="entry name" value="T6SS_VgrG/RHS"/>
</dbReference>
<evidence type="ECO:0000313" key="5">
    <source>
        <dbReference type="EMBL" id="PZN82345.1"/>
    </source>
</evidence>
<keyword evidence="1" id="KW-0677">Repeat</keyword>
<dbReference type="NCBIfam" id="TIGR01643">
    <property type="entry name" value="YD_repeat_2x"/>
    <property type="match status" value="8"/>
</dbReference>
<feature type="domain" description="Teneurin-like YD-shell" evidence="4">
    <location>
        <begin position="767"/>
        <end position="827"/>
    </location>
</feature>
<protein>
    <recommendedName>
        <fullName evidence="7">RHS repeat protein</fullName>
    </recommendedName>
</protein>
<dbReference type="InterPro" id="IPR031325">
    <property type="entry name" value="RHS_repeat"/>
</dbReference>
<dbReference type="AlphaFoldDB" id="A0A2W4RE68"/>
<feature type="compositionally biased region" description="Polar residues" evidence="2">
    <location>
        <begin position="7"/>
        <end position="37"/>
    </location>
</feature>
<dbReference type="SUPFAM" id="SSF69322">
    <property type="entry name" value="Tricorn protease domain 2"/>
    <property type="match status" value="1"/>
</dbReference>
<dbReference type="InterPro" id="IPR006530">
    <property type="entry name" value="YD"/>
</dbReference>
<dbReference type="Pfam" id="PF20148">
    <property type="entry name" value="DUF6531"/>
    <property type="match status" value="1"/>
</dbReference>
<evidence type="ECO:0000256" key="1">
    <source>
        <dbReference type="ARBA" id="ARBA00022737"/>
    </source>
</evidence>
<dbReference type="InterPro" id="IPR045351">
    <property type="entry name" value="DUF6531"/>
</dbReference>